<dbReference type="Pfam" id="PF22366">
    <property type="entry name" value="NDH2_C"/>
    <property type="match status" value="1"/>
</dbReference>
<dbReference type="PRINTS" id="PR00368">
    <property type="entry name" value="FADPNR"/>
</dbReference>
<evidence type="ECO:0000256" key="6">
    <source>
        <dbReference type="ARBA" id="ARBA00023002"/>
    </source>
</evidence>
<accession>A0A3G8ZMK9</accession>
<dbReference type="InterPro" id="IPR023753">
    <property type="entry name" value="FAD/NAD-binding_dom"/>
</dbReference>
<dbReference type="OrthoDB" id="9781621at2"/>
<dbReference type="KEGG" id="nak:EH165_07605"/>
<evidence type="ECO:0000256" key="3">
    <source>
        <dbReference type="ARBA" id="ARBA00022630"/>
    </source>
</evidence>
<evidence type="ECO:0000256" key="7">
    <source>
        <dbReference type="ARBA" id="ARBA00023027"/>
    </source>
</evidence>
<dbReference type="PANTHER" id="PTHR43706">
    <property type="entry name" value="NADH DEHYDROGENASE"/>
    <property type="match status" value="1"/>
</dbReference>
<evidence type="ECO:0000313" key="11">
    <source>
        <dbReference type="EMBL" id="AZI58025.1"/>
    </source>
</evidence>
<evidence type="ECO:0000259" key="9">
    <source>
        <dbReference type="Pfam" id="PF07992"/>
    </source>
</evidence>
<keyword evidence="6" id="KW-0560">Oxidoreductase</keyword>
<gene>
    <name evidence="11" type="ORF">EH165_07605</name>
</gene>
<reference evidence="11 12" key="2">
    <citation type="submission" date="2018-12" db="EMBL/GenBank/DDBJ databases">
        <title>Nakamurella antarcticus sp. nov., isolated from Antarctica South Shetland Islands soil.</title>
        <authorList>
            <person name="Peng F."/>
        </authorList>
    </citation>
    <scope>NUCLEOTIDE SEQUENCE [LARGE SCALE GENOMIC DNA]</scope>
    <source>
        <strain evidence="11 12">S14-144</strain>
    </source>
</reference>
<dbReference type="Pfam" id="PF07992">
    <property type="entry name" value="Pyr_redox_2"/>
    <property type="match status" value="1"/>
</dbReference>
<keyword evidence="5" id="KW-0809">Transit peptide</keyword>
<feature type="domain" description="FAD/NAD(P)-binding" evidence="9">
    <location>
        <begin position="19"/>
        <end position="332"/>
    </location>
</feature>
<proteinExistence type="inferred from homology"/>
<dbReference type="EC" id="1.6.5.9" evidence="2"/>
<reference evidence="11 12" key="1">
    <citation type="submission" date="2018-11" db="EMBL/GenBank/DDBJ databases">
        <authorList>
            <person name="Da X."/>
        </authorList>
    </citation>
    <scope>NUCLEOTIDE SEQUENCE [LARGE SCALE GENOMIC DNA]</scope>
    <source>
        <strain evidence="11 12">S14-144</strain>
    </source>
</reference>
<keyword evidence="4" id="KW-0274">FAD</keyword>
<dbReference type="EMBL" id="CP034170">
    <property type="protein sequence ID" value="AZI58025.1"/>
    <property type="molecule type" value="Genomic_DNA"/>
</dbReference>
<dbReference type="Proteomes" id="UP000268084">
    <property type="component" value="Chromosome"/>
</dbReference>
<keyword evidence="7" id="KW-0520">NAD</keyword>
<evidence type="ECO:0000256" key="5">
    <source>
        <dbReference type="ARBA" id="ARBA00022946"/>
    </source>
</evidence>
<keyword evidence="12" id="KW-1185">Reference proteome</keyword>
<dbReference type="AlphaFoldDB" id="A0A3G8ZMK9"/>
<comment type="similarity">
    <text evidence="1">Belongs to the NADH dehydrogenase family.</text>
</comment>
<dbReference type="RefSeq" id="WP_124798935.1">
    <property type="nucleotide sequence ID" value="NZ_CP034170.1"/>
</dbReference>
<dbReference type="InterPro" id="IPR045024">
    <property type="entry name" value="NDH-2"/>
</dbReference>
<dbReference type="PRINTS" id="PR00411">
    <property type="entry name" value="PNDRDTASEI"/>
</dbReference>
<evidence type="ECO:0000256" key="1">
    <source>
        <dbReference type="ARBA" id="ARBA00005272"/>
    </source>
</evidence>
<dbReference type="Gene3D" id="3.50.50.100">
    <property type="match status" value="1"/>
</dbReference>
<evidence type="ECO:0000259" key="10">
    <source>
        <dbReference type="Pfam" id="PF22366"/>
    </source>
</evidence>
<protein>
    <recommendedName>
        <fullName evidence="2">NADH:ubiquinone reductase (non-electrogenic)</fullName>
        <ecNumber evidence="2">1.6.5.9</ecNumber>
    </recommendedName>
</protein>
<dbReference type="PANTHER" id="PTHR43706:SF47">
    <property type="entry name" value="EXTERNAL NADH-UBIQUINONE OXIDOREDUCTASE 1, MITOCHONDRIAL-RELATED"/>
    <property type="match status" value="1"/>
</dbReference>
<comment type="catalytic activity">
    <reaction evidence="8">
        <text>a quinone + NADH + H(+) = a quinol + NAD(+)</text>
        <dbReference type="Rhea" id="RHEA:46160"/>
        <dbReference type="ChEBI" id="CHEBI:15378"/>
        <dbReference type="ChEBI" id="CHEBI:24646"/>
        <dbReference type="ChEBI" id="CHEBI:57540"/>
        <dbReference type="ChEBI" id="CHEBI:57945"/>
        <dbReference type="ChEBI" id="CHEBI:132124"/>
        <dbReference type="EC" id="1.6.5.9"/>
    </reaction>
</comment>
<evidence type="ECO:0000256" key="8">
    <source>
        <dbReference type="ARBA" id="ARBA00047599"/>
    </source>
</evidence>
<dbReference type="InterPro" id="IPR036188">
    <property type="entry name" value="FAD/NAD-bd_sf"/>
</dbReference>
<evidence type="ECO:0000256" key="2">
    <source>
        <dbReference type="ARBA" id="ARBA00012637"/>
    </source>
</evidence>
<dbReference type="GO" id="GO:0050136">
    <property type="term" value="F:NADH dehydrogenase (quinone) (non-electrogenic) activity"/>
    <property type="evidence" value="ECO:0007669"/>
    <property type="project" value="UniProtKB-EC"/>
</dbReference>
<organism evidence="11 12">
    <name type="scientific">Nakamurella antarctica</name>
    <dbReference type="NCBI Taxonomy" id="1902245"/>
    <lineage>
        <taxon>Bacteria</taxon>
        <taxon>Bacillati</taxon>
        <taxon>Actinomycetota</taxon>
        <taxon>Actinomycetes</taxon>
        <taxon>Nakamurellales</taxon>
        <taxon>Nakamurellaceae</taxon>
        <taxon>Nakamurella</taxon>
    </lineage>
</organism>
<dbReference type="InterPro" id="IPR054585">
    <property type="entry name" value="NDH2-like_C"/>
</dbReference>
<name>A0A3G8ZMK9_9ACTN</name>
<keyword evidence="3" id="KW-0285">Flavoprotein</keyword>
<dbReference type="SUPFAM" id="SSF51905">
    <property type="entry name" value="FAD/NAD(P)-binding domain"/>
    <property type="match status" value="1"/>
</dbReference>
<evidence type="ECO:0000313" key="12">
    <source>
        <dbReference type="Proteomes" id="UP000268084"/>
    </source>
</evidence>
<evidence type="ECO:0000256" key="4">
    <source>
        <dbReference type="ARBA" id="ARBA00022827"/>
    </source>
</evidence>
<sequence length="460" mass="49332">MSAPSTSARPVASARRRPHVVILGGGFAGLGAAKALRSSDVDVTLVDQRTYNTFQPLLYQVATAGLNAGDVTFFLRAARMRQLNLSFRHGEAESIDSENQIVNFTDGGSIDYDYLIVATGVTTNYFGTPGAEEHTLAIYSRQQALTLRDRIFTQLEHAAASNDGKNAPELTMVVVGAGATGVETAGALAEMRNDAMSVVYPELDPRRTHIVLIEMGKSVLPPFKEHLRDYAEKELRERGVELRLETSVKEVSADGVTLGTGEFLPAKVVVWATGVTAPKIVSSWGLPQGRGGRITVESDLRVTGFENIFATGDIAIGPEALPQLAQPALQEGVRAGKNIAALITGRPTEAFKYKDKGTMATVGRRAAIADIALPFGKSIQLTGTLAWLVWLYVHIATLLGNRNRLATFVNLVTKYMAPSRRTNPIVGDVPVFDRVSVAPAAKAKQEKTVVPAPVKVSAGK</sequence>
<feature type="domain" description="External alternative NADH-ubiquinone oxidoreductase-like C-terminal" evidence="10">
    <location>
        <begin position="356"/>
        <end position="416"/>
    </location>
</feature>